<evidence type="ECO:0000256" key="5">
    <source>
        <dbReference type="ARBA" id="ARBA00022475"/>
    </source>
</evidence>
<keyword evidence="4" id="KW-0813">Transport</keyword>
<dbReference type="InterPro" id="IPR051045">
    <property type="entry name" value="TonB-dependent_transducer"/>
</dbReference>
<feature type="region of interest" description="Disordered" evidence="12">
    <location>
        <begin position="160"/>
        <end position="182"/>
    </location>
</feature>
<evidence type="ECO:0000256" key="12">
    <source>
        <dbReference type="SAM" id="MobiDB-lite"/>
    </source>
</evidence>
<keyword evidence="8" id="KW-0677">Repeat</keyword>
<evidence type="ECO:0000256" key="1">
    <source>
        <dbReference type="ARBA" id="ARBA00004383"/>
    </source>
</evidence>
<evidence type="ECO:0000313" key="14">
    <source>
        <dbReference type="EMBL" id="ANF26651.1"/>
    </source>
</evidence>
<reference evidence="14 15" key="1">
    <citation type="submission" date="2016-05" db="EMBL/GenBank/DDBJ databases">
        <title>Genome sequence of Pseudomonas stutzeri 273 and identification of the exopolysaccharide biosynthesis locus.</title>
        <authorList>
            <person name="Wu S."/>
            <person name="Sun C."/>
        </authorList>
    </citation>
    <scope>NUCLEOTIDE SEQUENCE [LARGE SCALE GENOMIC DNA]</scope>
    <source>
        <strain evidence="14 15">273</strain>
    </source>
</reference>
<proteinExistence type="inferred from homology"/>
<dbReference type="GO" id="GO:0015031">
    <property type="term" value="P:protein transport"/>
    <property type="evidence" value="ECO:0007669"/>
    <property type="project" value="UniProtKB-KW"/>
</dbReference>
<evidence type="ECO:0000256" key="6">
    <source>
        <dbReference type="ARBA" id="ARBA00022519"/>
    </source>
</evidence>
<dbReference type="RefSeq" id="WP_064481984.1">
    <property type="nucleotide sequence ID" value="NZ_CP015641.1"/>
</dbReference>
<keyword evidence="9" id="KW-0653">Protein transport</keyword>
<comment type="subcellular location">
    <subcellularLocation>
        <location evidence="1">Cell inner membrane</location>
        <topology evidence="1">Single-pass membrane protein</topology>
        <orientation evidence="1">Periplasmic side</orientation>
    </subcellularLocation>
</comment>
<keyword evidence="5" id="KW-1003">Cell membrane</keyword>
<dbReference type="AlphaFoldDB" id="A0A172WT11"/>
<dbReference type="Gene3D" id="3.30.1150.10">
    <property type="match status" value="1"/>
</dbReference>
<protein>
    <recommendedName>
        <fullName evidence="3">Protein TonB</fullName>
    </recommendedName>
</protein>
<evidence type="ECO:0000256" key="3">
    <source>
        <dbReference type="ARBA" id="ARBA00022362"/>
    </source>
</evidence>
<sequence>MSSLTMTLPTSFPVVRPQWRSHAGAAAVTLALHAGVFGLLLHGWTPELSAPSQTQVLKTQLISLPIPKPAAEAVIEPEPTPDPEPLVETVIEEPQVDPQIEQQRLEQAELAYKRAEQERQAEEARVKEQQRAKQQRKEQLERERQERIEVERQQREALRREQRAREEQQRQQAARAEAAAAAERARQAEAAAAASRQYLPIAKDAPDYPSRALDKGIEGTCTVSYSVNPQGRIENPKALEDCHPLFIRPSLTAAKSFRYQPRIVDGRAVTVPEVKNTFHYRIQ</sequence>
<evidence type="ECO:0000256" key="2">
    <source>
        <dbReference type="ARBA" id="ARBA00006555"/>
    </source>
</evidence>
<dbReference type="InterPro" id="IPR037682">
    <property type="entry name" value="TonB_C"/>
</dbReference>
<keyword evidence="11" id="KW-0472">Membrane</keyword>
<evidence type="ECO:0000259" key="13">
    <source>
        <dbReference type="PROSITE" id="PS52015"/>
    </source>
</evidence>
<dbReference type="PROSITE" id="PS52015">
    <property type="entry name" value="TONB_CTD"/>
    <property type="match status" value="1"/>
</dbReference>
<keyword evidence="6" id="KW-0997">Cell inner membrane</keyword>
<evidence type="ECO:0000313" key="15">
    <source>
        <dbReference type="Proteomes" id="UP000077787"/>
    </source>
</evidence>
<organism evidence="14 15">
    <name type="scientific">Stutzerimonas stutzeri</name>
    <name type="common">Pseudomonas stutzeri</name>
    <dbReference type="NCBI Taxonomy" id="316"/>
    <lineage>
        <taxon>Bacteria</taxon>
        <taxon>Pseudomonadati</taxon>
        <taxon>Pseudomonadota</taxon>
        <taxon>Gammaproteobacteria</taxon>
        <taxon>Pseudomonadales</taxon>
        <taxon>Pseudomonadaceae</taxon>
        <taxon>Stutzerimonas</taxon>
    </lineage>
</organism>
<dbReference type="Proteomes" id="UP000077787">
    <property type="component" value="Chromosome"/>
</dbReference>
<dbReference type="PANTHER" id="PTHR33446:SF8">
    <property type="entry name" value="PROTEIN TONB"/>
    <property type="match status" value="1"/>
</dbReference>
<dbReference type="GO" id="GO:0098797">
    <property type="term" value="C:plasma membrane protein complex"/>
    <property type="evidence" value="ECO:0007669"/>
    <property type="project" value="TreeGrafter"/>
</dbReference>
<dbReference type="Pfam" id="PF03544">
    <property type="entry name" value="TonB_C"/>
    <property type="match status" value="1"/>
</dbReference>
<keyword evidence="7" id="KW-0812">Transmembrane</keyword>
<dbReference type="InterPro" id="IPR006260">
    <property type="entry name" value="TonB/TolA_C"/>
</dbReference>
<gene>
    <name evidence="14" type="ORF">PS273GM_16570</name>
</gene>
<feature type="compositionally biased region" description="Basic and acidic residues" evidence="12">
    <location>
        <begin position="160"/>
        <end position="169"/>
    </location>
</feature>
<comment type="similarity">
    <text evidence="2">Belongs to the TonB family.</text>
</comment>
<evidence type="ECO:0000256" key="4">
    <source>
        <dbReference type="ARBA" id="ARBA00022448"/>
    </source>
</evidence>
<dbReference type="GO" id="GO:0031992">
    <property type="term" value="F:energy transducer activity"/>
    <property type="evidence" value="ECO:0007669"/>
    <property type="project" value="TreeGrafter"/>
</dbReference>
<dbReference type="EMBL" id="CP015641">
    <property type="protein sequence ID" value="ANF26651.1"/>
    <property type="molecule type" value="Genomic_DNA"/>
</dbReference>
<dbReference type="NCBIfam" id="TIGR01352">
    <property type="entry name" value="tonB_Cterm"/>
    <property type="match status" value="1"/>
</dbReference>
<name>A0A172WT11_STUST</name>
<accession>A0A172WT11</accession>
<dbReference type="OrthoDB" id="1628901at2"/>
<evidence type="ECO:0000256" key="7">
    <source>
        <dbReference type="ARBA" id="ARBA00022692"/>
    </source>
</evidence>
<feature type="compositionally biased region" description="Low complexity" evidence="12">
    <location>
        <begin position="170"/>
        <end position="182"/>
    </location>
</feature>
<evidence type="ECO:0000256" key="10">
    <source>
        <dbReference type="ARBA" id="ARBA00022989"/>
    </source>
</evidence>
<feature type="domain" description="TonB C-terminal" evidence="13">
    <location>
        <begin position="193"/>
        <end position="283"/>
    </location>
</feature>
<keyword evidence="10" id="KW-1133">Transmembrane helix</keyword>
<dbReference type="PANTHER" id="PTHR33446">
    <property type="entry name" value="PROTEIN TONB-RELATED"/>
    <property type="match status" value="1"/>
</dbReference>
<evidence type="ECO:0000256" key="8">
    <source>
        <dbReference type="ARBA" id="ARBA00022737"/>
    </source>
</evidence>
<dbReference type="SUPFAM" id="SSF74653">
    <property type="entry name" value="TolA/TonB C-terminal domain"/>
    <property type="match status" value="1"/>
</dbReference>
<evidence type="ECO:0000256" key="11">
    <source>
        <dbReference type="ARBA" id="ARBA00023136"/>
    </source>
</evidence>
<evidence type="ECO:0000256" key="9">
    <source>
        <dbReference type="ARBA" id="ARBA00022927"/>
    </source>
</evidence>
<dbReference type="GO" id="GO:0055085">
    <property type="term" value="P:transmembrane transport"/>
    <property type="evidence" value="ECO:0007669"/>
    <property type="project" value="InterPro"/>
</dbReference>